<sequence>MRNNKALTHARHDPGHVLAHGLFRSLASGDYKRLKLDVAYEIGNERLEFGAKEPLGTDEMRVLQGLVALAGPKGLILKADTQSSDARQLFLDLFAPASEFVAATDQPESLVVRGSFRRLAREIGMNESGPNITRIRQAIERLFAVTIFIQSGRRRVGCRLISSYASDEGVGDLYVALNPRLTEAILGQGQHVRIDMEEVRGLKSDPARLMHQRLSGWINPGMRREVSIDTLCSYVWPDAGSDAAMRKRRQRIRSALAELRKVGWFADVQEGVVTVGRPKIA</sequence>
<dbReference type="InterPro" id="IPR010522">
    <property type="entry name" value="RepC_bac"/>
</dbReference>
<dbReference type="RefSeq" id="WP_014095399.1">
    <property type="nucleotide sequence ID" value="NC_016022.1"/>
</dbReference>
<dbReference type="HOGENOM" id="CLU_083879_0_0_5"/>
<gene>
    <name evidence="1" type="primary">repC</name>
    <name evidence="1" type="ordered locus">GLX_31810</name>
</gene>
<dbReference type="eggNOG" id="COG5527">
    <property type="taxonomic scope" value="Bacteria"/>
</dbReference>
<organism evidence="1 2">
    <name type="scientific">Komagataeibacter medellinensis (strain NBRC 3288 / BCRC 11682 / LMG 1693 / Kondo 51)</name>
    <name type="common">Gluconacetobacter medellinensis</name>
    <dbReference type="NCBI Taxonomy" id="634177"/>
    <lineage>
        <taxon>Bacteria</taxon>
        <taxon>Pseudomonadati</taxon>
        <taxon>Pseudomonadota</taxon>
        <taxon>Alphaproteobacteria</taxon>
        <taxon>Acetobacterales</taxon>
        <taxon>Acetobacteraceae</taxon>
        <taxon>Komagataeibacter</taxon>
    </lineage>
</organism>
<geneLocation type="plasmid" evidence="1 2">
    <name>pGXY040</name>
</geneLocation>
<dbReference type="AlphaFoldDB" id="G2I8U2"/>
<name>G2I8U2_KOMMN</name>
<dbReference type="KEGG" id="gxy:GLX_31810"/>
<accession>G2I8U2</accession>
<evidence type="ECO:0000313" key="1">
    <source>
        <dbReference type="EMBL" id="BAK85342.1"/>
    </source>
</evidence>
<keyword evidence="1" id="KW-0614">Plasmid</keyword>
<evidence type="ECO:0000313" key="2">
    <source>
        <dbReference type="Proteomes" id="UP000009044"/>
    </source>
</evidence>
<protein>
    <submittedName>
        <fullName evidence="1">Replication protein C</fullName>
    </submittedName>
</protein>
<dbReference type="Proteomes" id="UP000009044">
    <property type="component" value="Plasmid pGXY040"/>
</dbReference>
<reference evidence="1 2" key="1">
    <citation type="journal article" date="2011" name="J. Bacteriol.">
        <title>Complete genome sequence of NBRC 3288, a unique cellulose-nonproducing strain of Gluconacetobacter xylinus isolated from vinegar.</title>
        <authorList>
            <person name="Ogino H."/>
            <person name="Azuma Y."/>
            <person name="Hosoyama A."/>
            <person name="Nakazawa H."/>
            <person name="Matsutani M."/>
            <person name="Hasegawa A."/>
            <person name="Otsuyama K."/>
            <person name="Matsushita K."/>
            <person name="Fujita N."/>
            <person name="Shirai M."/>
        </authorList>
    </citation>
    <scope>NUCLEOTIDE SEQUENCE [LARGE SCALE GENOMIC DNA]</scope>
    <source>
        <strain evidence="2">NBRC 3288 / BCRC 11682 / LMG 1693</strain>
        <plasmid evidence="1 2">pGXY040</plasmid>
    </source>
</reference>
<proteinExistence type="predicted"/>
<dbReference type="EMBL" id="AP012163">
    <property type="protein sequence ID" value="BAK85342.1"/>
    <property type="molecule type" value="Genomic_DNA"/>
</dbReference>
<dbReference type="Pfam" id="PF06504">
    <property type="entry name" value="RepC"/>
    <property type="match status" value="1"/>
</dbReference>